<proteinExistence type="predicted"/>
<sequence>MRQRYTLPVQIGGAGDSAPTLFQKPLHRQRWYDVAKQYSLRYRGFSYPADVLSALSGTASLFSRKFNIPEGEYVAGLWRDSDRLFCDLAWEITGSTSQRPGSLAELVKFLDLAASPSWAWPGKGCIRFRALHVAESGLVTPACSLGISTVVKGKDAFGQVDTGVVRITAMTSALTSDLERGNPGGFDIERNQPHWMLQSLHPPRRRGDEMQPSGSRRLRSWRLRLDWAPEDMVVSCEGLEW</sequence>
<comment type="caution">
    <text evidence="1">The sequence shown here is derived from an EMBL/GenBank/DDBJ whole genome shotgun (WGS) entry which is preliminary data.</text>
</comment>
<organism evidence="1 2">
    <name type="scientific">Immersiella caudata</name>
    <dbReference type="NCBI Taxonomy" id="314043"/>
    <lineage>
        <taxon>Eukaryota</taxon>
        <taxon>Fungi</taxon>
        <taxon>Dikarya</taxon>
        <taxon>Ascomycota</taxon>
        <taxon>Pezizomycotina</taxon>
        <taxon>Sordariomycetes</taxon>
        <taxon>Sordariomycetidae</taxon>
        <taxon>Sordariales</taxon>
        <taxon>Lasiosphaeriaceae</taxon>
        <taxon>Immersiella</taxon>
    </lineage>
</organism>
<protein>
    <submittedName>
        <fullName evidence="1">Uncharacterized protein</fullName>
    </submittedName>
</protein>
<dbReference type="AlphaFoldDB" id="A0AA39WFN0"/>
<name>A0AA39WFN0_9PEZI</name>
<evidence type="ECO:0000313" key="2">
    <source>
        <dbReference type="Proteomes" id="UP001175000"/>
    </source>
</evidence>
<evidence type="ECO:0000313" key="1">
    <source>
        <dbReference type="EMBL" id="KAK0614529.1"/>
    </source>
</evidence>
<reference evidence="1" key="1">
    <citation type="submission" date="2023-06" db="EMBL/GenBank/DDBJ databases">
        <title>Genome-scale phylogeny and comparative genomics of the fungal order Sordariales.</title>
        <authorList>
            <consortium name="Lawrence Berkeley National Laboratory"/>
            <person name="Hensen N."/>
            <person name="Bonometti L."/>
            <person name="Westerberg I."/>
            <person name="Brannstrom I.O."/>
            <person name="Guillou S."/>
            <person name="Cros-Aarteil S."/>
            <person name="Calhoun S."/>
            <person name="Haridas S."/>
            <person name="Kuo A."/>
            <person name="Mondo S."/>
            <person name="Pangilinan J."/>
            <person name="Riley R."/>
            <person name="Labutti K."/>
            <person name="Andreopoulos B."/>
            <person name="Lipzen A."/>
            <person name="Chen C."/>
            <person name="Yanf M."/>
            <person name="Daum C."/>
            <person name="Ng V."/>
            <person name="Clum A."/>
            <person name="Steindorff A."/>
            <person name="Ohm R."/>
            <person name="Martin F."/>
            <person name="Silar P."/>
            <person name="Natvig D."/>
            <person name="Lalanne C."/>
            <person name="Gautier V."/>
            <person name="Ament-Velasquez S.L."/>
            <person name="Kruys A."/>
            <person name="Hutchinson M.I."/>
            <person name="Powell A.J."/>
            <person name="Barry K."/>
            <person name="Miller A.N."/>
            <person name="Grigoriev I.V."/>
            <person name="Debuchy R."/>
            <person name="Gladieux P."/>
            <person name="Thoren M.H."/>
            <person name="Johannesson H."/>
        </authorList>
    </citation>
    <scope>NUCLEOTIDE SEQUENCE</scope>
    <source>
        <strain evidence="1">CBS 606.72</strain>
    </source>
</reference>
<dbReference type="EMBL" id="JAULSU010000006">
    <property type="protein sequence ID" value="KAK0614529.1"/>
    <property type="molecule type" value="Genomic_DNA"/>
</dbReference>
<dbReference type="Proteomes" id="UP001175000">
    <property type="component" value="Unassembled WGS sequence"/>
</dbReference>
<gene>
    <name evidence="1" type="ORF">B0T14DRAFT_570459</name>
</gene>
<keyword evidence="2" id="KW-1185">Reference proteome</keyword>
<accession>A0AA39WFN0</accession>